<reference evidence="1 2" key="1">
    <citation type="submission" date="2023-07" db="EMBL/GenBank/DDBJ databases">
        <title>Sorghum-associated microbial communities from plants grown in Nebraska, USA.</title>
        <authorList>
            <person name="Schachtman D."/>
        </authorList>
    </citation>
    <scope>NUCLEOTIDE SEQUENCE [LARGE SCALE GENOMIC DNA]</scope>
    <source>
        <strain evidence="1 2">DS1781</strain>
    </source>
</reference>
<protein>
    <submittedName>
        <fullName evidence="1">Uncharacterized protein</fullName>
    </submittedName>
</protein>
<evidence type="ECO:0000313" key="1">
    <source>
        <dbReference type="EMBL" id="MDR6538719.1"/>
    </source>
</evidence>
<dbReference type="EMBL" id="JAVDRF010000012">
    <property type="protein sequence ID" value="MDR6538719.1"/>
    <property type="molecule type" value="Genomic_DNA"/>
</dbReference>
<organism evidence="1 2">
    <name type="scientific">Variovorax soli</name>
    <dbReference type="NCBI Taxonomy" id="376815"/>
    <lineage>
        <taxon>Bacteria</taxon>
        <taxon>Pseudomonadati</taxon>
        <taxon>Pseudomonadota</taxon>
        <taxon>Betaproteobacteria</taxon>
        <taxon>Burkholderiales</taxon>
        <taxon>Comamonadaceae</taxon>
        <taxon>Variovorax</taxon>
    </lineage>
</organism>
<dbReference type="Proteomes" id="UP001184230">
    <property type="component" value="Unassembled WGS sequence"/>
</dbReference>
<gene>
    <name evidence="1" type="ORF">J2739_004512</name>
</gene>
<keyword evidence="2" id="KW-1185">Reference proteome</keyword>
<sequence length="36" mass="3872">MTHSPLSETSFMHPAFHRKALAALLATASVEESPCC</sequence>
<proteinExistence type="predicted"/>
<name>A0ABU1NJS7_9BURK</name>
<accession>A0ABU1NJS7</accession>
<comment type="caution">
    <text evidence="1">The sequence shown here is derived from an EMBL/GenBank/DDBJ whole genome shotgun (WGS) entry which is preliminary data.</text>
</comment>
<evidence type="ECO:0000313" key="2">
    <source>
        <dbReference type="Proteomes" id="UP001184230"/>
    </source>
</evidence>